<comment type="caution">
    <text evidence="1">The sequence shown here is derived from an EMBL/GenBank/DDBJ whole genome shotgun (WGS) entry which is preliminary data.</text>
</comment>
<accession>A0A1E5NHB6</accession>
<dbReference type="Proteomes" id="UP000095247">
    <property type="component" value="Unassembled WGS sequence"/>
</dbReference>
<name>A0A1E5NHB6_9SPIR</name>
<gene>
    <name evidence="1" type="ORF">BFL38_12370</name>
</gene>
<organism evidence="1 2">
    <name type="scientific">Brachyspira hampsonii</name>
    <dbReference type="NCBI Taxonomy" id="1287055"/>
    <lineage>
        <taxon>Bacteria</taxon>
        <taxon>Pseudomonadati</taxon>
        <taxon>Spirochaetota</taxon>
        <taxon>Spirochaetia</taxon>
        <taxon>Brachyspirales</taxon>
        <taxon>Brachyspiraceae</taxon>
        <taxon>Brachyspira</taxon>
    </lineage>
</organism>
<reference evidence="1 2" key="1">
    <citation type="submission" date="2016-08" db="EMBL/GenBank/DDBJ databases">
        <title>Characterization and recognition of Brachyspira hampsonii sp. nov., a novel intestinal spirochete that is pathogenic to pigs.</title>
        <authorList>
            <person name="Mirajkar N."/>
            <person name="La T."/>
            <person name="Phillips N."/>
            <person name="Hampson D."/>
            <person name="Gebhart C."/>
        </authorList>
    </citation>
    <scope>NUCLEOTIDE SEQUENCE [LARGE SCALE GENOMIC DNA]</scope>
    <source>
        <strain evidence="1 2">P280/1</strain>
    </source>
</reference>
<sequence length="117" mass="13493">MHGYTSDNVYKTFPSVSTDPNASFQGRFGVSFQTVEFKDYIYLISLLEDFFEQNPSGCRDTSLGSFTVSKNVYYRIDKNKDTSIGANWEKLNTPLQSVHPPKRILNLQSIHRTQNRF</sequence>
<dbReference type="AlphaFoldDB" id="A0A1E5NHB6"/>
<dbReference type="EMBL" id="MDCO01000005">
    <property type="protein sequence ID" value="OEJ15534.1"/>
    <property type="molecule type" value="Genomic_DNA"/>
</dbReference>
<dbReference type="RefSeq" id="WP_069725689.1">
    <property type="nucleotide sequence ID" value="NZ_MDCO01000005.1"/>
</dbReference>
<evidence type="ECO:0000313" key="1">
    <source>
        <dbReference type="EMBL" id="OEJ15534.1"/>
    </source>
</evidence>
<proteinExistence type="predicted"/>
<protein>
    <submittedName>
        <fullName evidence="1">Uncharacterized protein</fullName>
    </submittedName>
</protein>
<evidence type="ECO:0000313" key="2">
    <source>
        <dbReference type="Proteomes" id="UP000095247"/>
    </source>
</evidence>